<evidence type="ECO:0000259" key="3">
    <source>
        <dbReference type="Pfam" id="PF13649"/>
    </source>
</evidence>
<keyword evidence="5" id="KW-1185">Reference proteome</keyword>
<dbReference type="GO" id="GO:0032259">
    <property type="term" value="P:methylation"/>
    <property type="evidence" value="ECO:0007669"/>
    <property type="project" value="UniProtKB-KW"/>
</dbReference>
<dbReference type="PANTHER" id="PTHR43861:SF1">
    <property type="entry name" value="TRANS-ACONITATE 2-METHYLTRANSFERASE"/>
    <property type="match status" value="1"/>
</dbReference>
<comment type="caution">
    <text evidence="4">The sequence shown here is derived from an EMBL/GenBank/DDBJ whole genome shotgun (WGS) entry which is preliminary data.</text>
</comment>
<keyword evidence="1" id="KW-0489">Methyltransferase</keyword>
<dbReference type="RefSeq" id="WP_002628849.1">
    <property type="nucleotide sequence ID" value="NZ_ANAH02000001.1"/>
</dbReference>
<evidence type="ECO:0000313" key="5">
    <source>
        <dbReference type="Proteomes" id="UP000011682"/>
    </source>
</evidence>
<evidence type="ECO:0000313" key="4">
    <source>
        <dbReference type="EMBL" id="EPX65315.1"/>
    </source>
</evidence>
<dbReference type="InterPro" id="IPR029063">
    <property type="entry name" value="SAM-dependent_MTases_sf"/>
</dbReference>
<dbReference type="OrthoDB" id="5522265at2"/>
<dbReference type="InterPro" id="IPR041698">
    <property type="entry name" value="Methyltransf_25"/>
</dbReference>
<dbReference type="eggNOG" id="COG2226">
    <property type="taxonomic scope" value="Bacteria"/>
</dbReference>
<name>S9PM23_CYSF2</name>
<dbReference type="CDD" id="cd02440">
    <property type="entry name" value="AdoMet_MTases"/>
    <property type="match status" value="1"/>
</dbReference>
<dbReference type="Gene3D" id="3.40.50.150">
    <property type="entry name" value="Vaccinia Virus protein VP39"/>
    <property type="match status" value="1"/>
</dbReference>
<dbReference type="PANTHER" id="PTHR43861">
    <property type="entry name" value="TRANS-ACONITATE 2-METHYLTRANSFERASE-RELATED"/>
    <property type="match status" value="1"/>
</dbReference>
<accession>S9PM23</accession>
<dbReference type="SUPFAM" id="SSF53335">
    <property type="entry name" value="S-adenosyl-L-methionine-dependent methyltransferases"/>
    <property type="match status" value="1"/>
</dbReference>
<dbReference type="GO" id="GO:0008168">
    <property type="term" value="F:methyltransferase activity"/>
    <property type="evidence" value="ECO:0007669"/>
    <property type="project" value="UniProtKB-KW"/>
</dbReference>
<sequence length="243" mass="27879">MAEQYDTVGNKYEQFKDTAALPIPERHTFLKLVGELHGQRALDLACGAGYYTRLLKKQGAENVIGVDVSPEMVAIARQREQEHRQGIQYQVANAAQLPQLGEFNVVTAIYLLNYASTRDELLSMCRGAYSNLVQGGRFIAFTIDPDFVLEKGHWGKYGFEVLGERLEGERHVAQARFHSVPPADIEYFRWSTSTYEWAMTQAGFRQLEWRHFEIPPEAVEKFGAEFWREYRENPLLVALTGRR</sequence>
<evidence type="ECO:0000256" key="1">
    <source>
        <dbReference type="ARBA" id="ARBA00022603"/>
    </source>
</evidence>
<evidence type="ECO:0000256" key="2">
    <source>
        <dbReference type="ARBA" id="ARBA00022679"/>
    </source>
</evidence>
<protein>
    <recommendedName>
        <fullName evidence="3">Methyltransferase domain-containing protein</fullName>
    </recommendedName>
</protein>
<feature type="domain" description="Methyltransferase" evidence="3">
    <location>
        <begin position="42"/>
        <end position="136"/>
    </location>
</feature>
<dbReference type="AlphaFoldDB" id="S9PM23"/>
<dbReference type="Pfam" id="PF13649">
    <property type="entry name" value="Methyltransf_25"/>
    <property type="match status" value="1"/>
</dbReference>
<dbReference type="EMBL" id="ANAH02000001">
    <property type="protein sequence ID" value="EPX65315.1"/>
    <property type="molecule type" value="Genomic_DNA"/>
</dbReference>
<organism evidence="4 5">
    <name type="scientific">Cystobacter fuscus (strain ATCC 25194 / DSM 2262 / NBRC 100088 / M29)</name>
    <dbReference type="NCBI Taxonomy" id="1242864"/>
    <lineage>
        <taxon>Bacteria</taxon>
        <taxon>Pseudomonadati</taxon>
        <taxon>Myxococcota</taxon>
        <taxon>Myxococcia</taxon>
        <taxon>Myxococcales</taxon>
        <taxon>Cystobacterineae</taxon>
        <taxon>Archangiaceae</taxon>
        <taxon>Cystobacter</taxon>
    </lineage>
</organism>
<gene>
    <name evidence="4" type="ORF">D187_000741</name>
</gene>
<dbReference type="Proteomes" id="UP000011682">
    <property type="component" value="Unassembled WGS sequence"/>
</dbReference>
<reference evidence="4" key="1">
    <citation type="submission" date="2013-05" db="EMBL/GenBank/DDBJ databases">
        <title>Genome assembly of Cystobacter fuscus DSM 2262.</title>
        <authorList>
            <person name="Sharma G."/>
            <person name="Khatri I."/>
            <person name="Kaur C."/>
            <person name="Mayilraj S."/>
            <person name="Subramanian S."/>
        </authorList>
    </citation>
    <scope>NUCLEOTIDE SEQUENCE [LARGE SCALE GENOMIC DNA]</scope>
    <source>
        <strain evidence="4">DSM 2262</strain>
    </source>
</reference>
<proteinExistence type="predicted"/>
<keyword evidence="2" id="KW-0808">Transferase</keyword>